<dbReference type="Proteomes" id="UP001459277">
    <property type="component" value="Unassembled WGS sequence"/>
</dbReference>
<keyword evidence="2" id="KW-1185">Reference proteome</keyword>
<dbReference type="EMBL" id="JAZDWU010000007">
    <property type="protein sequence ID" value="KAK9996802.1"/>
    <property type="molecule type" value="Genomic_DNA"/>
</dbReference>
<comment type="caution">
    <text evidence="1">The sequence shown here is derived from an EMBL/GenBank/DDBJ whole genome shotgun (WGS) entry which is preliminary data.</text>
</comment>
<accession>A0AAW2CGZ8</accession>
<evidence type="ECO:0000313" key="2">
    <source>
        <dbReference type="Proteomes" id="UP001459277"/>
    </source>
</evidence>
<evidence type="ECO:0000313" key="1">
    <source>
        <dbReference type="EMBL" id="KAK9996802.1"/>
    </source>
</evidence>
<name>A0AAW2CGZ8_9ROSI</name>
<dbReference type="AlphaFoldDB" id="A0AAW2CGZ8"/>
<organism evidence="1 2">
    <name type="scientific">Lithocarpus litseifolius</name>
    <dbReference type="NCBI Taxonomy" id="425828"/>
    <lineage>
        <taxon>Eukaryota</taxon>
        <taxon>Viridiplantae</taxon>
        <taxon>Streptophyta</taxon>
        <taxon>Embryophyta</taxon>
        <taxon>Tracheophyta</taxon>
        <taxon>Spermatophyta</taxon>
        <taxon>Magnoliopsida</taxon>
        <taxon>eudicotyledons</taxon>
        <taxon>Gunneridae</taxon>
        <taxon>Pentapetalae</taxon>
        <taxon>rosids</taxon>
        <taxon>fabids</taxon>
        <taxon>Fagales</taxon>
        <taxon>Fagaceae</taxon>
        <taxon>Lithocarpus</taxon>
    </lineage>
</organism>
<gene>
    <name evidence="1" type="ORF">SO802_021488</name>
</gene>
<sequence length="100" mass="11176">MSGIQTSSIKDFSEWILKICNGELGERDGENNISIPSDLIIQPSKNPTQDIIDKTYPGLENKFTNPSYLQDRAIVTPTNEVVEELNDYIVPSLNGEVHNI</sequence>
<protein>
    <recommendedName>
        <fullName evidence="3">ATP-dependent DNA helicase</fullName>
    </recommendedName>
</protein>
<evidence type="ECO:0008006" key="3">
    <source>
        <dbReference type="Google" id="ProtNLM"/>
    </source>
</evidence>
<proteinExistence type="predicted"/>
<reference evidence="1 2" key="1">
    <citation type="submission" date="2024-01" db="EMBL/GenBank/DDBJ databases">
        <title>A telomere-to-telomere, gap-free genome of sweet tea (Lithocarpus litseifolius).</title>
        <authorList>
            <person name="Zhou J."/>
        </authorList>
    </citation>
    <scope>NUCLEOTIDE SEQUENCE [LARGE SCALE GENOMIC DNA]</scope>
    <source>
        <strain evidence="1">Zhou-2022a</strain>
        <tissue evidence="1">Leaf</tissue>
    </source>
</reference>